<feature type="binding site" evidence="12">
    <location>
        <position position="228"/>
    </location>
    <ligand>
        <name>Zn(2+)</name>
        <dbReference type="ChEBI" id="CHEBI:29105"/>
        <label>2</label>
        <note>catalytic</note>
    </ligand>
</feature>
<dbReference type="KEGG" id="lak:106176598"/>
<dbReference type="InterPro" id="IPR002477">
    <property type="entry name" value="Peptidoglycan-bd-like"/>
</dbReference>
<feature type="disulfide bond" evidence="13">
    <location>
        <begin position="655"/>
        <end position="665"/>
    </location>
</feature>
<feature type="disulfide bond" evidence="14">
    <location>
        <begin position="399"/>
        <end position="417"/>
    </location>
</feature>
<evidence type="ECO:0000313" key="17">
    <source>
        <dbReference type="Proteomes" id="UP000085678"/>
    </source>
</evidence>
<gene>
    <name evidence="18" type="primary">LOC106176598</name>
</gene>
<dbReference type="GO" id="GO:0006508">
    <property type="term" value="P:proteolysis"/>
    <property type="evidence" value="ECO:0007669"/>
    <property type="project" value="UniProtKB-KW"/>
</dbReference>
<dbReference type="Proteomes" id="UP000085678">
    <property type="component" value="Unplaced"/>
</dbReference>
<keyword evidence="7 12" id="KW-0862">Zinc</keyword>
<evidence type="ECO:0000256" key="9">
    <source>
        <dbReference type="ARBA" id="ARBA00023157"/>
    </source>
</evidence>
<dbReference type="InterPro" id="IPR006026">
    <property type="entry name" value="Peptidase_Metallo"/>
</dbReference>
<name>A0A1S3JW45_LINAN</name>
<dbReference type="Gene3D" id="2.20.100.10">
    <property type="entry name" value="Thrombospondin type-1 (TSP1) repeat"/>
    <property type="match status" value="1"/>
</dbReference>
<feature type="binding site" evidence="12">
    <location>
        <position position="238"/>
    </location>
    <ligand>
        <name>Zn(2+)</name>
        <dbReference type="ChEBI" id="CHEBI:29105"/>
        <label>2</label>
        <note>catalytic</note>
    </ligand>
</feature>
<dbReference type="GeneID" id="106176598"/>
<feature type="binding site" evidence="12">
    <location>
        <position position="157"/>
    </location>
    <ligand>
        <name>Ca(2+)</name>
        <dbReference type="ChEBI" id="CHEBI:29108"/>
        <label>2</label>
    </ligand>
</feature>
<dbReference type="PROSITE" id="PS50068">
    <property type="entry name" value="LDLRA_2"/>
    <property type="match status" value="3"/>
</dbReference>
<dbReference type="PANTHER" id="PTHR10201:SF291">
    <property type="entry name" value="MATRIX METALLOPROTEINASE 1, ISOFORM C-RELATED"/>
    <property type="match status" value="1"/>
</dbReference>
<dbReference type="Gene3D" id="3.40.390.10">
    <property type="entry name" value="Collagenase (Catalytic Domain)"/>
    <property type="match status" value="1"/>
</dbReference>
<feature type="disulfide bond" evidence="14">
    <location>
        <begin position="359"/>
        <end position="377"/>
    </location>
</feature>
<evidence type="ECO:0000256" key="1">
    <source>
        <dbReference type="ARBA" id="ARBA00010370"/>
    </source>
</evidence>
<dbReference type="InterPro" id="IPR002172">
    <property type="entry name" value="LDrepeatLR_classA_rpt"/>
</dbReference>
<dbReference type="PROSITE" id="PS01209">
    <property type="entry name" value="LDLRA_1"/>
    <property type="match status" value="1"/>
</dbReference>
<keyword evidence="17" id="KW-1185">Reference proteome</keyword>
<comment type="cofactor">
    <cofactor evidence="12">
        <name>Ca(2+)</name>
        <dbReference type="ChEBI" id="CHEBI:29108"/>
    </cofactor>
    <text evidence="12">Can bind about 5 Ca(2+) ions per subunit.</text>
</comment>
<protein>
    <submittedName>
        <fullName evidence="18">Low-density lipoprotein receptor-related protein 1</fullName>
    </submittedName>
</protein>
<feature type="disulfide bond" evidence="14">
    <location>
        <begin position="371"/>
        <end position="386"/>
    </location>
</feature>
<evidence type="ECO:0000256" key="5">
    <source>
        <dbReference type="ARBA" id="ARBA00022737"/>
    </source>
</evidence>
<feature type="binding site" evidence="12">
    <location>
        <position position="200"/>
    </location>
    <ligand>
        <name>Ca(2+)</name>
        <dbReference type="ChEBI" id="CHEBI:29108"/>
        <label>1</label>
    </ligand>
</feature>
<dbReference type="InParanoid" id="A0A1S3JW45"/>
<feature type="binding site" description="in inhibited form" evidence="12">
    <location>
        <position position="81"/>
    </location>
    <ligand>
        <name>Zn(2+)</name>
        <dbReference type="ChEBI" id="CHEBI:29105"/>
        <label>2</label>
        <note>catalytic</note>
    </ligand>
</feature>
<keyword evidence="9 13" id="KW-1015">Disulfide bond</keyword>
<keyword evidence="8" id="KW-0482">Metalloprotease</keyword>
<feature type="signal peptide" evidence="15">
    <location>
        <begin position="1"/>
        <end position="19"/>
    </location>
</feature>
<dbReference type="Gene3D" id="4.10.400.10">
    <property type="entry name" value="Low-density Lipoprotein Receptor"/>
    <property type="match status" value="3"/>
</dbReference>
<dbReference type="GO" id="GO:0031012">
    <property type="term" value="C:extracellular matrix"/>
    <property type="evidence" value="ECO:0007669"/>
    <property type="project" value="InterPro"/>
</dbReference>
<feature type="disulfide bond" evidence="13">
    <location>
        <begin position="616"/>
        <end position="626"/>
    </location>
</feature>
<dbReference type="SUPFAM" id="SSF55486">
    <property type="entry name" value="Metalloproteases ('zincins'), catalytic domain"/>
    <property type="match status" value="1"/>
</dbReference>
<dbReference type="InterPro" id="IPR000742">
    <property type="entry name" value="EGF"/>
</dbReference>
<evidence type="ECO:0000256" key="11">
    <source>
        <dbReference type="PIRSR" id="PIRSR621190-1"/>
    </source>
</evidence>
<dbReference type="InterPro" id="IPR036383">
    <property type="entry name" value="TSP1_rpt_sf"/>
</dbReference>
<dbReference type="InterPro" id="IPR023415">
    <property type="entry name" value="LDLR_class-A_CS"/>
</dbReference>
<evidence type="ECO:0000256" key="2">
    <source>
        <dbReference type="ARBA" id="ARBA00022670"/>
    </source>
</evidence>
<dbReference type="CDD" id="cd00112">
    <property type="entry name" value="LDLa"/>
    <property type="match status" value="3"/>
</dbReference>
<dbReference type="SMART" id="SM00181">
    <property type="entry name" value="EGF"/>
    <property type="match status" value="2"/>
</dbReference>
<feature type="binding site" evidence="12">
    <location>
        <position position="246"/>
    </location>
    <ligand>
        <name>Zn(2+)</name>
        <dbReference type="ChEBI" id="CHEBI:29105"/>
        <label>2</label>
        <note>catalytic</note>
    </ligand>
</feature>
<comment type="similarity">
    <text evidence="1">Belongs to the peptidase M10A family.</text>
</comment>
<feature type="binding site" evidence="12">
    <location>
        <position position="232"/>
    </location>
    <ligand>
        <name>Zn(2+)</name>
        <dbReference type="ChEBI" id="CHEBI:29105"/>
        <label>2</label>
        <note>catalytic</note>
    </ligand>
</feature>
<evidence type="ECO:0000256" key="7">
    <source>
        <dbReference type="ARBA" id="ARBA00022833"/>
    </source>
</evidence>
<dbReference type="InterPro" id="IPR036055">
    <property type="entry name" value="LDL_receptor-like_sf"/>
</dbReference>
<keyword evidence="5" id="KW-0677">Repeat</keyword>
<dbReference type="PROSITE" id="PS01186">
    <property type="entry name" value="EGF_2"/>
    <property type="match status" value="1"/>
</dbReference>
<feature type="domain" description="EGF-like" evidence="16">
    <location>
        <begin position="612"/>
        <end position="648"/>
    </location>
</feature>
<dbReference type="PROSITE" id="PS00022">
    <property type="entry name" value="EGF_1"/>
    <property type="match status" value="1"/>
</dbReference>
<dbReference type="PRINTS" id="PR00138">
    <property type="entry name" value="MATRIXIN"/>
</dbReference>
<evidence type="ECO:0000256" key="14">
    <source>
        <dbReference type="PROSITE-ProRule" id="PRU00124"/>
    </source>
</evidence>
<dbReference type="GO" id="GO:0030574">
    <property type="term" value="P:collagen catabolic process"/>
    <property type="evidence" value="ECO:0007669"/>
    <property type="project" value="TreeGrafter"/>
</dbReference>
<feature type="chain" id="PRO_5010288180" evidence="15">
    <location>
        <begin position="20"/>
        <end position="690"/>
    </location>
</feature>
<feature type="binding site" evidence="12">
    <location>
        <position position="180"/>
    </location>
    <ligand>
        <name>Zn(2+)</name>
        <dbReference type="ChEBI" id="CHEBI:29105"/>
        <label>1</label>
    </ligand>
</feature>
<keyword evidence="18" id="KW-0449">Lipoprotein</keyword>
<keyword evidence="18" id="KW-0675">Receptor</keyword>
<dbReference type="InterPro" id="IPR001818">
    <property type="entry name" value="Pept_M10_metallopeptidase"/>
</dbReference>
<evidence type="ECO:0000256" key="13">
    <source>
        <dbReference type="PROSITE-ProRule" id="PRU00076"/>
    </source>
</evidence>
<dbReference type="PROSITE" id="PS50026">
    <property type="entry name" value="EGF_3"/>
    <property type="match status" value="2"/>
</dbReference>
<dbReference type="GO" id="GO:0030198">
    <property type="term" value="P:extracellular matrix organization"/>
    <property type="evidence" value="ECO:0007669"/>
    <property type="project" value="TreeGrafter"/>
</dbReference>
<feature type="active site" evidence="11">
    <location>
        <position position="229"/>
    </location>
</feature>
<sequence length="690" mass="76423">MRFLDIGMLLAIGACYISSASLSDVQFAQDFLVKHGYLSSSKLATASEFREALQDFQKRMNIAISGEADDKTLEVMRMPRCSAPDRSPINGDDEFSFNLASGISERWYKWKLTWSIGPYTKDMSRKQQEQMVGRAYKAWSDISRLQISKAPQGSQGDLKVKFVTGNHGDLFPFDKSSFAHAFWPGLFPGTNFNGEVHMNDALKWRDAAKDPKTLLFKAGWDGYPVLLHEIGHALGIWHSEDPSAVMWPLTYHQGPLKPQADDIAAMQTIYGSPSAADVCKGPAVWPCDSYHEIRYGVVHRYCKAPAPLNEANNCGCERQCEILEENAGPLNRFCRCEQVLKTNDAVKERCTASIQKFACRNGKCIPRSNVCNKINNCGDRSDEADCVSTAPCGATQFRCSNGRCIPSALVCDGAYHCADKSDERVCRLHSGRCGMPGYTLCTDDTLRCIPNRWVCDGVPFCLDKSDERNCPSRSDGGWSNWFVVTACPDKPRCGDTIILRRRCNNPAPSPGKLPCLGATYREEPCLRSCGRTRAQLVAIWSSWAPYSCYKGVNGSEGCGQYGLEVATRSCRLRGKRVSEEQCGGGIGAKTSLGKCMKTCINYEKFKKRYPWLGGGCYLQCNNGGTCVFNDDDEPVCSCRSGFSGEQCMTRLTNECRKKCGNGGTCVMTLIDDYCECPDGYRGKLLEKKKG</sequence>
<dbReference type="SUPFAM" id="SSF57424">
    <property type="entry name" value="LDL receptor-like module"/>
    <property type="match status" value="3"/>
</dbReference>
<evidence type="ECO:0000259" key="16">
    <source>
        <dbReference type="PROSITE" id="PS50026"/>
    </source>
</evidence>
<feature type="binding site" evidence="12">
    <location>
        <position position="191"/>
    </location>
    <ligand>
        <name>Ca(2+)</name>
        <dbReference type="ChEBI" id="CHEBI:29108"/>
        <label>2</label>
    </ligand>
</feature>
<keyword evidence="4 15" id="KW-0732">Signal</keyword>
<dbReference type="GO" id="GO:0008270">
    <property type="term" value="F:zinc ion binding"/>
    <property type="evidence" value="ECO:0007669"/>
    <property type="project" value="InterPro"/>
</dbReference>
<evidence type="ECO:0000256" key="8">
    <source>
        <dbReference type="ARBA" id="ARBA00023049"/>
    </source>
</evidence>
<keyword evidence="2" id="KW-0645">Protease</keyword>
<dbReference type="Pfam" id="PF01471">
    <property type="entry name" value="PG_binding_1"/>
    <property type="match status" value="1"/>
</dbReference>
<accession>A0A1S3JW45</accession>
<dbReference type="Gene3D" id="2.10.25.10">
    <property type="entry name" value="Laminin"/>
    <property type="match status" value="2"/>
</dbReference>
<dbReference type="FunFam" id="4.10.400.10:FF:000034">
    <property type="entry name" value="Low-density lipoprotein receptor-related protein 2"/>
    <property type="match status" value="1"/>
</dbReference>
<dbReference type="AlphaFoldDB" id="A0A1S3JW45"/>
<dbReference type="Pfam" id="PF00057">
    <property type="entry name" value="Ldl_recept_a"/>
    <property type="match status" value="3"/>
</dbReference>
<evidence type="ECO:0000256" key="15">
    <source>
        <dbReference type="SAM" id="SignalP"/>
    </source>
</evidence>
<evidence type="ECO:0000256" key="10">
    <source>
        <dbReference type="ARBA" id="ARBA00023180"/>
    </source>
</evidence>
<organism evidence="17 18">
    <name type="scientific">Lingula anatina</name>
    <name type="common">Brachiopod</name>
    <name type="synonym">Lingula unguis</name>
    <dbReference type="NCBI Taxonomy" id="7574"/>
    <lineage>
        <taxon>Eukaryota</taxon>
        <taxon>Metazoa</taxon>
        <taxon>Spiralia</taxon>
        <taxon>Lophotrochozoa</taxon>
        <taxon>Brachiopoda</taxon>
        <taxon>Linguliformea</taxon>
        <taxon>Lingulata</taxon>
        <taxon>Lingulida</taxon>
        <taxon>Linguloidea</taxon>
        <taxon>Lingulidae</taxon>
        <taxon>Lingula</taxon>
    </lineage>
</organism>
<evidence type="ECO:0000256" key="3">
    <source>
        <dbReference type="ARBA" id="ARBA00022723"/>
    </source>
</evidence>
<dbReference type="Pfam" id="PF00008">
    <property type="entry name" value="EGF"/>
    <property type="match status" value="1"/>
</dbReference>
<feature type="binding site" evidence="12">
    <location>
        <position position="122"/>
    </location>
    <ligand>
        <name>Ca(2+)</name>
        <dbReference type="ChEBI" id="CHEBI:29108"/>
        <label>1</label>
    </ligand>
</feature>
<dbReference type="GO" id="GO:0004222">
    <property type="term" value="F:metalloendopeptidase activity"/>
    <property type="evidence" value="ECO:0007669"/>
    <property type="project" value="InterPro"/>
</dbReference>
<comment type="cofactor">
    <cofactor evidence="12">
        <name>Zn(2+)</name>
        <dbReference type="ChEBI" id="CHEBI:29105"/>
    </cofactor>
    <text evidence="12">Binds 2 Zn(2+) ions per subunit.</text>
</comment>
<dbReference type="InterPro" id="IPR024079">
    <property type="entry name" value="MetalloPept_cat_dom_sf"/>
</dbReference>
<evidence type="ECO:0000256" key="6">
    <source>
        <dbReference type="ARBA" id="ARBA00022801"/>
    </source>
</evidence>
<keyword evidence="3 12" id="KW-0479">Metal-binding</keyword>
<proteinExistence type="inferred from homology"/>
<feature type="binding site" evidence="12">
    <location>
        <position position="169"/>
    </location>
    <ligand>
        <name>Zn(2+)</name>
        <dbReference type="ChEBI" id="CHEBI:29105"/>
        <label>1</label>
    </ligand>
</feature>
<keyword evidence="10" id="KW-0325">Glycoprotein</keyword>
<dbReference type="InterPro" id="IPR036365">
    <property type="entry name" value="PGBD-like_sf"/>
</dbReference>
<keyword evidence="6" id="KW-0378">Hydrolase</keyword>
<evidence type="ECO:0000256" key="12">
    <source>
        <dbReference type="PIRSR" id="PIRSR621190-2"/>
    </source>
</evidence>
<dbReference type="SMART" id="SM00235">
    <property type="entry name" value="ZnMc"/>
    <property type="match status" value="1"/>
</dbReference>
<evidence type="ECO:0000313" key="18">
    <source>
        <dbReference type="RefSeq" id="XP_013414522.1"/>
    </source>
</evidence>
<evidence type="ECO:0000256" key="4">
    <source>
        <dbReference type="ARBA" id="ARBA00022729"/>
    </source>
</evidence>
<feature type="disulfide bond" evidence="14">
    <location>
        <begin position="455"/>
        <end position="470"/>
    </location>
</feature>
<reference evidence="18" key="1">
    <citation type="submission" date="2025-08" db="UniProtKB">
        <authorList>
            <consortium name="RefSeq"/>
        </authorList>
    </citation>
    <scope>IDENTIFICATION</scope>
    <source>
        <tissue evidence="18">Gonads</tissue>
    </source>
</reference>
<feature type="binding site" evidence="12">
    <location>
        <position position="174"/>
    </location>
    <ligand>
        <name>Ca(2+)</name>
        <dbReference type="ChEBI" id="CHEBI:29108"/>
        <label>3</label>
    </ligand>
</feature>
<dbReference type="PANTHER" id="PTHR10201">
    <property type="entry name" value="MATRIX METALLOPROTEINASE"/>
    <property type="match status" value="1"/>
</dbReference>
<feature type="disulfide bond" evidence="14">
    <location>
        <begin position="392"/>
        <end position="404"/>
    </location>
</feature>
<keyword evidence="12" id="KW-0106">Calcium</keyword>
<dbReference type="SUPFAM" id="SSF47090">
    <property type="entry name" value="PGBD-like"/>
    <property type="match status" value="1"/>
</dbReference>
<dbReference type="CDD" id="cd00054">
    <property type="entry name" value="EGF_CA"/>
    <property type="match status" value="1"/>
</dbReference>
<dbReference type="GO" id="GO:0005615">
    <property type="term" value="C:extracellular space"/>
    <property type="evidence" value="ECO:0007669"/>
    <property type="project" value="TreeGrafter"/>
</dbReference>
<feature type="binding site" evidence="12">
    <location>
        <position position="197"/>
    </location>
    <ligand>
        <name>Zn(2+)</name>
        <dbReference type="ChEBI" id="CHEBI:29105"/>
        <label>1</label>
    </ligand>
</feature>
<dbReference type="SMART" id="SM00192">
    <property type="entry name" value="LDLa"/>
    <property type="match status" value="3"/>
</dbReference>
<feature type="disulfide bond" evidence="14">
    <location>
        <begin position="411"/>
        <end position="426"/>
    </location>
</feature>
<feature type="disulfide bond" evidence="13">
    <location>
        <begin position="638"/>
        <end position="647"/>
    </location>
</feature>
<keyword evidence="13" id="KW-0245">EGF-like domain</keyword>
<feature type="domain" description="EGF-like" evidence="16">
    <location>
        <begin position="651"/>
        <end position="686"/>
    </location>
</feature>
<dbReference type="RefSeq" id="XP_013414522.1">
    <property type="nucleotide sequence ID" value="XM_013559068.1"/>
</dbReference>
<dbReference type="OrthoDB" id="1901267at2759"/>
<dbReference type="STRING" id="7574.A0A1S3JW45"/>
<comment type="caution">
    <text evidence="13">Lacks conserved residue(s) required for the propagation of feature annotation.</text>
</comment>
<feature type="binding site" evidence="12">
    <location>
        <position position="167"/>
    </location>
    <ligand>
        <name>Zn(2+)</name>
        <dbReference type="ChEBI" id="CHEBI:29105"/>
        <label>1</label>
    </ligand>
</feature>
<dbReference type="Pfam" id="PF00413">
    <property type="entry name" value="Peptidase_M10"/>
    <property type="match status" value="1"/>
</dbReference>
<dbReference type="InterPro" id="IPR021190">
    <property type="entry name" value="Pept_M10A"/>
</dbReference>